<evidence type="ECO:0000313" key="1">
    <source>
        <dbReference type="EMBL" id="KAI4465366.1"/>
    </source>
</evidence>
<reference evidence="1" key="1">
    <citation type="submission" date="2022-04" db="EMBL/GenBank/DDBJ databases">
        <title>Chromosome-scale genome assembly of Holotrichia oblita Faldermann.</title>
        <authorList>
            <person name="Rongchong L."/>
        </authorList>
    </citation>
    <scope>NUCLEOTIDE SEQUENCE</scope>
    <source>
        <strain evidence="1">81SQS9</strain>
    </source>
</reference>
<accession>A0ACB9TET3</accession>
<gene>
    <name evidence="1" type="ORF">MML48_3g00021630</name>
</gene>
<keyword evidence="2" id="KW-1185">Reference proteome</keyword>
<evidence type="ECO:0000313" key="2">
    <source>
        <dbReference type="Proteomes" id="UP001056778"/>
    </source>
</evidence>
<dbReference type="EMBL" id="CM043017">
    <property type="protein sequence ID" value="KAI4465366.1"/>
    <property type="molecule type" value="Genomic_DNA"/>
</dbReference>
<proteinExistence type="predicted"/>
<sequence length="583" mass="67433">MALKLEKLRNFFSTSQIDSASNISDLQAEVGFKLTYFEQTKQLVVKVIGARHLPSIYGTQKPEGYLIKVIILLLSLYFYKKLIYLSTWTAMSSKRKNTWRCDHCRNKVRSQEVKSSDETETGFVDDIRQIKKIVEQMKIKIDKNCEDCGKIAKQYEEITKKQEELKDYMKNIEQNVSVLLQENQKKDKAIKFLSDKVAELEQDRLERNIEIFGVEEKDNEVLEEIVLKLANKIGVTLNLESVEEVKRNGLERDGKARPIAVKLRTLKEKKLILKKTNSYLFIYIFFMLKVRVYPGREKCETDIVKQSWPTFNQELTFDLQSNANTLKDQFLGKFVTLTVYAVLESPNKNGTNVRRSNSLRNSFRFLIGKEENVDVRKSSKSRQCASRFTFDNRRTIGAVTYNLDPKKFTQKKYLTHSTPDIWRVIQNISSGIDFEKKESSCNLEVTVTYFNSEDGNNDRMEIALSKLRCSMMSMHEQEKLGGSIYLKITTFEYGVRIASWKSDKFQPTISMKIEPSTATLQAIFKNYNLRNIQMTIRLISKNVLGKKTIIGKIDLDNGSDIFREAIDSPSNPITKSLELGSQR</sequence>
<dbReference type="Proteomes" id="UP001056778">
    <property type="component" value="Chromosome 3"/>
</dbReference>
<protein>
    <submittedName>
        <fullName evidence="1">Uncharacterized protein</fullName>
    </submittedName>
</protein>
<organism evidence="1 2">
    <name type="scientific">Holotrichia oblita</name>
    <name type="common">Chafer beetle</name>
    <dbReference type="NCBI Taxonomy" id="644536"/>
    <lineage>
        <taxon>Eukaryota</taxon>
        <taxon>Metazoa</taxon>
        <taxon>Ecdysozoa</taxon>
        <taxon>Arthropoda</taxon>
        <taxon>Hexapoda</taxon>
        <taxon>Insecta</taxon>
        <taxon>Pterygota</taxon>
        <taxon>Neoptera</taxon>
        <taxon>Endopterygota</taxon>
        <taxon>Coleoptera</taxon>
        <taxon>Polyphaga</taxon>
        <taxon>Scarabaeiformia</taxon>
        <taxon>Scarabaeidae</taxon>
        <taxon>Melolonthinae</taxon>
        <taxon>Holotrichia</taxon>
    </lineage>
</organism>
<comment type="caution">
    <text evidence="1">The sequence shown here is derived from an EMBL/GenBank/DDBJ whole genome shotgun (WGS) entry which is preliminary data.</text>
</comment>
<name>A0ACB9TET3_HOLOL</name>